<feature type="compositionally biased region" description="Pro residues" evidence="3">
    <location>
        <begin position="169"/>
        <end position="178"/>
    </location>
</feature>
<feature type="domain" description="Transposase Tc1-like" evidence="4">
    <location>
        <begin position="659"/>
        <end position="729"/>
    </location>
</feature>
<evidence type="ECO:0000256" key="2">
    <source>
        <dbReference type="ARBA" id="ARBA00022723"/>
    </source>
</evidence>
<dbReference type="PANTHER" id="PTHR28467">
    <property type="entry name" value="PAXIP1-ASSOCIATED GLUTAMATE-RICH PROTEIN 1"/>
    <property type="match status" value="1"/>
</dbReference>
<name>A0AAN8MDY7_9TELE</name>
<dbReference type="Gene3D" id="1.10.10.10">
    <property type="entry name" value="Winged helix-like DNA-binding domain superfamily/Winged helix DNA-binding domain"/>
    <property type="match status" value="1"/>
</dbReference>
<dbReference type="InterPro" id="IPR002492">
    <property type="entry name" value="Transposase_Tc1-like"/>
</dbReference>
<dbReference type="SUPFAM" id="SSF46689">
    <property type="entry name" value="Homeodomain-like"/>
    <property type="match status" value="1"/>
</dbReference>
<dbReference type="EMBL" id="JAGTTL010000001">
    <property type="protein sequence ID" value="KAK6329205.1"/>
    <property type="molecule type" value="Genomic_DNA"/>
</dbReference>
<dbReference type="Pfam" id="PF25787">
    <property type="entry name" value="HTH_SB"/>
    <property type="match status" value="1"/>
</dbReference>
<feature type="domain" description="Sleeping Beauty transposase HTH" evidence="6">
    <location>
        <begin position="590"/>
        <end position="641"/>
    </location>
</feature>
<evidence type="ECO:0000259" key="4">
    <source>
        <dbReference type="Pfam" id="PF01498"/>
    </source>
</evidence>
<sequence length="873" mass="98816">MMNSTNGVKQRPGFVEFSSDYIDSPKHSSNIKIMQAAEATTDSSLREGIEALGVGDTEKTTGREEEGEKNKDGTDVAAAKAEEIKSEDPKDGDKGGDAMEGEGQKGEMQADSKMEGGDRKQVEREWEITYSDDEIEDPKNWMPPPDEIKRLYELLSKGEKLELNFVPFPRRPPTPERTPSPERDDEDEAAKEREREDRERKAPSPTEFDFDEEQIQQTPKNTFINRRRTPGSSARSSVKREARLDKVLSDMKRHRKIEEHILRTGRDLFKSEKSSRAGPEEALAVPIGGLRRRLSVQVFLGGDRGPPGAVRASEESQGPSANEGEPVDLGGHEHSCAQEVHMTRIFCRTVLWEYAWNKELLETHGSLTHQEASYNQRHARTRSTIERTIGILKGRWMCLDTAGGKLLYKPEKCIRKVTGRLVRIEAQMNGAKYREILDENLLQSAQDLRLGRRGTLELCQSHHLVLGHLPDQGPSPPIAQFGRAASSRKSLGDRTTLWKTLWLRTVQKSFSFLKLKRRCCAFTTLYHRDGEAHGDHDDVVEHHEELAAQVAGQGRTQGFGAAVCFVTLDAQLVPTPVHTLNKTDSNLSTMAKTRELCKDIMDKIVDLHKARMGYRTIGKQLGEKATTNGAIIRKWKKFKMTVNHPRSGAPCKISSRGASMIMRKVRDQPRTTRQDLVNDLKRAGTTVSKKTISNTLRRHGLKSCSARKVPLLKPVHVQARLKFANDHLDDSEEEWEKGTGRLHRIEGRMDGAMYREILANNLLPSVLEWPSQSPDLNPIEHLWRELKVCIAQRQPRNLKDLEKFDTPALRRHGLKSCSARKVPLLKPAHVQARLKFANDHLDDPEEEWEKDMWSDESKIELFGLNSCLEEEEG</sequence>
<feature type="compositionally biased region" description="Basic and acidic residues" evidence="3">
    <location>
        <begin position="56"/>
        <end position="127"/>
    </location>
</feature>
<feature type="region of interest" description="Disordered" evidence="3">
    <location>
        <begin position="301"/>
        <end position="331"/>
    </location>
</feature>
<comment type="caution">
    <text evidence="7">The sequence shown here is derived from an EMBL/GenBank/DDBJ whole genome shotgun (WGS) entry which is preliminary data.</text>
</comment>
<protein>
    <recommendedName>
        <fullName evidence="9">Transposase Tc1-like domain-containing protein</fullName>
    </recommendedName>
</protein>
<dbReference type="InterPro" id="IPR009057">
    <property type="entry name" value="Homeodomain-like_sf"/>
</dbReference>
<feature type="region of interest" description="Disordered" evidence="3">
    <location>
        <begin position="162"/>
        <end position="241"/>
    </location>
</feature>
<feature type="compositionally biased region" description="Polar residues" evidence="3">
    <location>
        <begin position="215"/>
        <end position="236"/>
    </location>
</feature>
<dbReference type="GO" id="GO:0030331">
    <property type="term" value="F:nuclear estrogen receptor binding"/>
    <property type="evidence" value="ECO:0007669"/>
    <property type="project" value="TreeGrafter"/>
</dbReference>
<feature type="region of interest" description="Disordered" evidence="3">
    <location>
        <begin position="1"/>
        <end position="146"/>
    </location>
</feature>
<dbReference type="GO" id="GO:0003677">
    <property type="term" value="F:DNA binding"/>
    <property type="evidence" value="ECO:0007669"/>
    <property type="project" value="InterPro"/>
</dbReference>
<dbReference type="GO" id="GO:0044666">
    <property type="term" value="C:MLL3/4 complex"/>
    <property type="evidence" value="ECO:0007669"/>
    <property type="project" value="TreeGrafter"/>
</dbReference>
<dbReference type="Pfam" id="PF01498">
    <property type="entry name" value="HTH_Tnp_Tc3_2"/>
    <property type="match status" value="2"/>
</dbReference>
<dbReference type="GO" id="GO:1902808">
    <property type="term" value="P:positive regulation of cell cycle G1/S phase transition"/>
    <property type="evidence" value="ECO:0007669"/>
    <property type="project" value="TreeGrafter"/>
</dbReference>
<reference evidence="7 8" key="1">
    <citation type="submission" date="2021-04" db="EMBL/GenBank/DDBJ databases">
        <authorList>
            <person name="De Guttry C."/>
            <person name="Zahm M."/>
            <person name="Klopp C."/>
            <person name="Cabau C."/>
            <person name="Louis A."/>
            <person name="Berthelot C."/>
            <person name="Parey E."/>
            <person name="Roest Crollius H."/>
            <person name="Montfort J."/>
            <person name="Robinson-Rechavi M."/>
            <person name="Bucao C."/>
            <person name="Bouchez O."/>
            <person name="Gislard M."/>
            <person name="Lluch J."/>
            <person name="Milhes M."/>
            <person name="Lampietro C."/>
            <person name="Lopez Roques C."/>
            <person name="Donnadieu C."/>
            <person name="Braasch I."/>
            <person name="Desvignes T."/>
            <person name="Postlethwait J."/>
            <person name="Bobe J."/>
            <person name="Wedekind C."/>
            <person name="Guiguen Y."/>
        </authorList>
    </citation>
    <scope>NUCLEOTIDE SEQUENCE [LARGE SCALE GENOMIC DNA]</scope>
    <source>
        <strain evidence="7">Cs_M1</strain>
        <tissue evidence="7">Blood</tissue>
    </source>
</reference>
<feature type="compositionally biased region" description="Polar residues" evidence="3">
    <location>
        <begin position="27"/>
        <end position="43"/>
    </location>
</feature>
<dbReference type="InterPro" id="IPR036397">
    <property type="entry name" value="RNaseH_sf"/>
</dbReference>
<evidence type="ECO:0000256" key="1">
    <source>
        <dbReference type="ARBA" id="ARBA00001968"/>
    </source>
</evidence>
<gene>
    <name evidence="7" type="ORF">J4Q44_G00011830</name>
</gene>
<evidence type="ECO:0000313" key="8">
    <source>
        <dbReference type="Proteomes" id="UP001356427"/>
    </source>
</evidence>
<feature type="compositionally biased region" description="Basic and acidic residues" evidence="3">
    <location>
        <begin position="190"/>
        <end position="202"/>
    </location>
</feature>
<dbReference type="InterPro" id="IPR036388">
    <property type="entry name" value="WH-like_DNA-bd_sf"/>
</dbReference>
<dbReference type="Pfam" id="PF15364">
    <property type="entry name" value="PAXIP1_C"/>
    <property type="match status" value="1"/>
</dbReference>
<dbReference type="GO" id="GO:0015074">
    <property type="term" value="P:DNA integration"/>
    <property type="evidence" value="ECO:0007669"/>
    <property type="project" value="InterPro"/>
</dbReference>
<evidence type="ECO:0000259" key="6">
    <source>
        <dbReference type="Pfam" id="PF25787"/>
    </source>
</evidence>
<dbReference type="InterPro" id="IPR057667">
    <property type="entry name" value="HTH_SB"/>
</dbReference>
<dbReference type="InterPro" id="IPR028213">
    <property type="entry name" value="PA1"/>
</dbReference>
<dbReference type="GO" id="GO:0033148">
    <property type="term" value="P:positive regulation of intracellular estrogen receptor signaling pathway"/>
    <property type="evidence" value="ECO:0007669"/>
    <property type="project" value="TreeGrafter"/>
</dbReference>
<comment type="cofactor">
    <cofactor evidence="1">
        <name>a divalent metal cation</name>
        <dbReference type="ChEBI" id="CHEBI:60240"/>
    </cofactor>
</comment>
<dbReference type="InterPro" id="IPR027806">
    <property type="entry name" value="HARBI1_dom"/>
</dbReference>
<organism evidence="7 8">
    <name type="scientific">Coregonus suidteri</name>
    <dbReference type="NCBI Taxonomy" id="861788"/>
    <lineage>
        <taxon>Eukaryota</taxon>
        <taxon>Metazoa</taxon>
        <taxon>Chordata</taxon>
        <taxon>Craniata</taxon>
        <taxon>Vertebrata</taxon>
        <taxon>Euteleostomi</taxon>
        <taxon>Actinopterygii</taxon>
        <taxon>Neopterygii</taxon>
        <taxon>Teleostei</taxon>
        <taxon>Protacanthopterygii</taxon>
        <taxon>Salmoniformes</taxon>
        <taxon>Salmonidae</taxon>
        <taxon>Coregoninae</taxon>
        <taxon>Coregonus</taxon>
    </lineage>
</organism>
<dbReference type="Gene3D" id="3.30.420.10">
    <property type="entry name" value="Ribonuclease H-like superfamily/Ribonuclease H"/>
    <property type="match status" value="3"/>
</dbReference>
<evidence type="ECO:0000256" key="3">
    <source>
        <dbReference type="SAM" id="MobiDB-lite"/>
    </source>
</evidence>
<accession>A0AAN8MDY7</accession>
<evidence type="ECO:0000259" key="5">
    <source>
        <dbReference type="Pfam" id="PF13359"/>
    </source>
</evidence>
<feature type="domain" description="Transposase Tc1-like" evidence="4">
    <location>
        <begin position="809"/>
        <end position="842"/>
    </location>
</feature>
<dbReference type="Proteomes" id="UP001356427">
    <property type="component" value="Unassembled WGS sequence"/>
</dbReference>
<dbReference type="AlphaFoldDB" id="A0AAN8MDY7"/>
<feature type="domain" description="DDE Tnp4" evidence="5">
    <location>
        <begin position="363"/>
        <end position="415"/>
    </location>
</feature>
<keyword evidence="2" id="KW-0479">Metal-binding</keyword>
<evidence type="ECO:0000313" key="7">
    <source>
        <dbReference type="EMBL" id="KAK6329205.1"/>
    </source>
</evidence>
<keyword evidence="8" id="KW-1185">Reference proteome</keyword>
<dbReference type="PANTHER" id="PTHR28467:SF1">
    <property type="entry name" value="PAXIP1-ASSOCIATED GLUTAMATE-RICH PROTEIN 1"/>
    <property type="match status" value="1"/>
</dbReference>
<dbReference type="GO" id="GO:0046872">
    <property type="term" value="F:metal ion binding"/>
    <property type="evidence" value="ECO:0007669"/>
    <property type="project" value="UniProtKB-KW"/>
</dbReference>
<dbReference type="GO" id="GO:0006313">
    <property type="term" value="P:DNA transposition"/>
    <property type="evidence" value="ECO:0007669"/>
    <property type="project" value="InterPro"/>
</dbReference>
<evidence type="ECO:0008006" key="9">
    <source>
        <dbReference type="Google" id="ProtNLM"/>
    </source>
</evidence>
<proteinExistence type="predicted"/>
<dbReference type="Pfam" id="PF13359">
    <property type="entry name" value="DDE_Tnp_4"/>
    <property type="match status" value="1"/>
</dbReference>